<dbReference type="OMA" id="KNVWEER"/>
<dbReference type="CDD" id="cd00305">
    <property type="entry name" value="Cu-Zn_Superoxide_Dismutase"/>
    <property type="match status" value="1"/>
</dbReference>
<evidence type="ECO:0000313" key="16">
    <source>
        <dbReference type="EMBL" id="EFN83935.1"/>
    </source>
</evidence>
<dbReference type="EMBL" id="GL448740">
    <property type="protein sequence ID" value="EFN83935.1"/>
    <property type="molecule type" value="Genomic_DNA"/>
</dbReference>
<evidence type="ECO:0000313" key="17">
    <source>
        <dbReference type="Proteomes" id="UP000008237"/>
    </source>
</evidence>
<dbReference type="GO" id="GO:0004784">
    <property type="term" value="F:superoxide dismutase activity"/>
    <property type="evidence" value="ECO:0007669"/>
    <property type="project" value="UniProtKB-EC"/>
</dbReference>
<accession>E2BK27</accession>
<dbReference type="STRING" id="610380.E2BK27"/>
<dbReference type="InterPro" id="IPR001424">
    <property type="entry name" value="SOD_Cu_Zn_dom"/>
</dbReference>
<dbReference type="PANTHER" id="PTHR10003">
    <property type="entry name" value="SUPEROXIDE DISMUTASE CU-ZN -RELATED"/>
    <property type="match status" value="1"/>
</dbReference>
<evidence type="ECO:0000256" key="4">
    <source>
        <dbReference type="ARBA" id="ARBA00012682"/>
    </source>
</evidence>
<evidence type="ECO:0000256" key="5">
    <source>
        <dbReference type="ARBA" id="ARBA00022723"/>
    </source>
</evidence>
<comment type="cofactor">
    <cofactor evidence="2">
        <name>Cu(2+)</name>
        <dbReference type="ChEBI" id="CHEBI:29036"/>
    </cofactor>
</comment>
<keyword evidence="8" id="KW-0560">Oxidoreductase</keyword>
<evidence type="ECO:0000256" key="13">
    <source>
        <dbReference type="ARBA" id="ARBA00049204"/>
    </source>
</evidence>
<dbReference type="PhylomeDB" id="E2BK27"/>
<feature type="domain" description="HMA" evidence="15">
    <location>
        <begin position="3"/>
        <end position="66"/>
    </location>
</feature>
<dbReference type="Gene3D" id="3.30.70.100">
    <property type="match status" value="1"/>
</dbReference>
<dbReference type="FunCoup" id="E2BK27">
    <property type="interactions" value="217"/>
</dbReference>
<evidence type="ECO:0000256" key="2">
    <source>
        <dbReference type="ARBA" id="ARBA00001973"/>
    </source>
</evidence>
<gene>
    <name evidence="16" type="ORF">EAI_09604</name>
</gene>
<dbReference type="InterPro" id="IPR036163">
    <property type="entry name" value="HMA_dom_sf"/>
</dbReference>
<evidence type="ECO:0000256" key="8">
    <source>
        <dbReference type="ARBA" id="ARBA00023002"/>
    </source>
</evidence>
<dbReference type="PROSITE" id="PS50846">
    <property type="entry name" value="HMA_2"/>
    <property type="match status" value="1"/>
</dbReference>
<dbReference type="PROSITE" id="PS00087">
    <property type="entry name" value="SOD_CU_ZN_1"/>
    <property type="match status" value="1"/>
</dbReference>
<dbReference type="KEGG" id="hst:105183710"/>
<dbReference type="PRINTS" id="PR00068">
    <property type="entry name" value="CUZNDISMTASE"/>
</dbReference>
<organism evidence="17">
    <name type="scientific">Harpegnathos saltator</name>
    <name type="common">Jerdon's jumping ant</name>
    <dbReference type="NCBI Taxonomy" id="610380"/>
    <lineage>
        <taxon>Eukaryota</taxon>
        <taxon>Metazoa</taxon>
        <taxon>Ecdysozoa</taxon>
        <taxon>Arthropoda</taxon>
        <taxon>Hexapoda</taxon>
        <taxon>Insecta</taxon>
        <taxon>Pterygota</taxon>
        <taxon>Neoptera</taxon>
        <taxon>Endopterygota</taxon>
        <taxon>Hymenoptera</taxon>
        <taxon>Apocrita</taxon>
        <taxon>Aculeata</taxon>
        <taxon>Formicoidea</taxon>
        <taxon>Formicidae</taxon>
        <taxon>Ponerinae</taxon>
        <taxon>Ponerini</taxon>
        <taxon>Harpegnathos</taxon>
    </lineage>
</organism>
<evidence type="ECO:0000259" key="15">
    <source>
        <dbReference type="PROSITE" id="PS50846"/>
    </source>
</evidence>
<dbReference type="InterPro" id="IPR024134">
    <property type="entry name" value="SOD_Cu/Zn_/chaperone"/>
</dbReference>
<dbReference type="FunFam" id="2.60.40.200:FF:000004">
    <property type="entry name" value="Copper chaperone for superoxide dismutase"/>
    <property type="match status" value="1"/>
</dbReference>
<evidence type="ECO:0000256" key="9">
    <source>
        <dbReference type="ARBA" id="ARBA00023008"/>
    </source>
</evidence>
<dbReference type="InterPro" id="IPR036423">
    <property type="entry name" value="SOD-like_Cu/Zn_dom_sf"/>
</dbReference>
<dbReference type="InParanoid" id="E2BK27"/>
<name>E2BK27_HARSA</name>
<protein>
    <recommendedName>
        <fullName evidence="14">Extracellular superoxide dismutase [Cu-Zn]</fullName>
        <ecNumber evidence="4">1.15.1.1</ecNumber>
    </recommendedName>
    <alternativeName>
        <fullName evidence="12">Superoxide dismutase copper chaperone</fullName>
    </alternativeName>
</protein>
<keyword evidence="7" id="KW-0049">Antioxidant</keyword>
<evidence type="ECO:0000256" key="11">
    <source>
        <dbReference type="ARBA" id="ARBA00025798"/>
    </source>
</evidence>
<dbReference type="EC" id="1.15.1.1" evidence="4"/>
<evidence type="ECO:0000256" key="7">
    <source>
        <dbReference type="ARBA" id="ARBA00022862"/>
    </source>
</evidence>
<dbReference type="OrthoDB" id="666972at2759"/>
<dbReference type="SUPFAM" id="SSF55008">
    <property type="entry name" value="HMA, heavy metal-associated domain"/>
    <property type="match status" value="1"/>
</dbReference>
<comment type="catalytic activity">
    <reaction evidence="13">
        <text>2 superoxide + 2 H(+) = H2O2 + O2</text>
        <dbReference type="Rhea" id="RHEA:20696"/>
        <dbReference type="ChEBI" id="CHEBI:15378"/>
        <dbReference type="ChEBI" id="CHEBI:15379"/>
        <dbReference type="ChEBI" id="CHEBI:16240"/>
        <dbReference type="ChEBI" id="CHEBI:18421"/>
        <dbReference type="EC" id="1.15.1.1"/>
    </reaction>
</comment>
<reference evidence="16 17" key="1">
    <citation type="journal article" date="2010" name="Science">
        <title>Genomic comparison of the ants Camponotus floridanus and Harpegnathos saltator.</title>
        <authorList>
            <person name="Bonasio R."/>
            <person name="Zhang G."/>
            <person name="Ye C."/>
            <person name="Mutti N.S."/>
            <person name="Fang X."/>
            <person name="Qin N."/>
            <person name="Donahue G."/>
            <person name="Yang P."/>
            <person name="Li Q."/>
            <person name="Li C."/>
            <person name="Zhang P."/>
            <person name="Huang Z."/>
            <person name="Berger S.L."/>
            <person name="Reinberg D."/>
            <person name="Wang J."/>
            <person name="Liebig J."/>
        </authorList>
    </citation>
    <scope>NUCLEOTIDE SEQUENCE [LARGE SCALE GENOMIC DNA]</scope>
    <source>
        <strain evidence="16 17">R22 G/1</strain>
    </source>
</reference>
<proteinExistence type="inferred from homology"/>
<dbReference type="InterPro" id="IPR006121">
    <property type="entry name" value="HMA_dom"/>
</dbReference>
<dbReference type="Pfam" id="PF00080">
    <property type="entry name" value="Sod_Cu"/>
    <property type="match status" value="1"/>
</dbReference>
<dbReference type="GO" id="GO:0005507">
    <property type="term" value="F:copper ion binding"/>
    <property type="evidence" value="ECO:0007669"/>
    <property type="project" value="InterPro"/>
</dbReference>
<dbReference type="AlphaFoldDB" id="E2BK27"/>
<evidence type="ECO:0000256" key="1">
    <source>
        <dbReference type="ARBA" id="ARBA00001947"/>
    </source>
</evidence>
<evidence type="ECO:0000256" key="6">
    <source>
        <dbReference type="ARBA" id="ARBA00022833"/>
    </source>
</evidence>
<dbReference type="Proteomes" id="UP000008237">
    <property type="component" value="Unassembled WGS sequence"/>
</dbReference>
<dbReference type="SUPFAM" id="SSF49329">
    <property type="entry name" value="Cu,Zn superoxide dismutase-like"/>
    <property type="match status" value="1"/>
</dbReference>
<keyword evidence="17" id="KW-1185">Reference proteome</keyword>
<dbReference type="CDD" id="cd00371">
    <property type="entry name" value="HMA"/>
    <property type="match status" value="1"/>
</dbReference>
<sequence>MALAKIEFAVHMTCKKCVNAIRESISDVEGIQNIDISLERGTVVVETNLPYSVIQERIEKTGRQAVLRGYGDELSAVSMLGGNSGYSVGNLVRGVIRFAQTSKGCIIDGTVDGLTPGEHGIHIHENGDISKGCDSVGEHFNPNNSLHGDPKDELSKRHAGDLGNILADTTGRATFRIIDEFLKISKIIGRSLVITEKPDDLGKGDNPESKISGNSGNKLACGIIARSSGLFQNTKKICACDGLTIWDERDQALVHANGTIKYYTNFNEKICIVI</sequence>
<comment type="similarity">
    <text evidence="11">In the C-terminal section; belongs to the Cu-Zn superoxide dismutase family.</text>
</comment>
<evidence type="ECO:0000256" key="14">
    <source>
        <dbReference type="ARBA" id="ARBA00072705"/>
    </source>
</evidence>
<evidence type="ECO:0000256" key="3">
    <source>
        <dbReference type="ARBA" id="ARBA00010457"/>
    </source>
</evidence>
<keyword evidence="6" id="KW-0862">Zinc</keyword>
<keyword evidence="9" id="KW-0186">Copper</keyword>
<comment type="similarity">
    <text evidence="3">Belongs to the Cu-Zn superoxide dismutase family.</text>
</comment>
<evidence type="ECO:0000256" key="10">
    <source>
        <dbReference type="ARBA" id="ARBA00023157"/>
    </source>
</evidence>
<comment type="cofactor">
    <cofactor evidence="1">
        <name>Zn(2+)</name>
        <dbReference type="ChEBI" id="CHEBI:29105"/>
    </cofactor>
</comment>
<keyword evidence="10" id="KW-1015">Disulfide bond</keyword>
<dbReference type="InterPro" id="IPR018152">
    <property type="entry name" value="SOD_Cu/Zn_BS"/>
</dbReference>
<dbReference type="Pfam" id="PF00403">
    <property type="entry name" value="HMA"/>
    <property type="match status" value="1"/>
</dbReference>
<evidence type="ECO:0000256" key="12">
    <source>
        <dbReference type="ARBA" id="ARBA00032899"/>
    </source>
</evidence>
<dbReference type="Gene3D" id="2.60.40.200">
    <property type="entry name" value="Superoxide dismutase, copper/zinc binding domain"/>
    <property type="match status" value="1"/>
</dbReference>
<keyword evidence="5" id="KW-0479">Metal-binding</keyword>